<proteinExistence type="predicted"/>
<protein>
    <submittedName>
        <fullName evidence="1">Uncharacterized protein</fullName>
    </submittedName>
</protein>
<dbReference type="HOGENOM" id="CLU_141604_0_0_3"/>
<organism evidence="1 2">
    <name type="scientific">Cyanobacterium aponinum (strain PCC 10605)</name>
    <dbReference type="NCBI Taxonomy" id="755178"/>
    <lineage>
        <taxon>Bacteria</taxon>
        <taxon>Bacillati</taxon>
        <taxon>Cyanobacteriota</taxon>
        <taxon>Cyanophyceae</taxon>
        <taxon>Oscillatoriophycideae</taxon>
        <taxon>Chroococcales</taxon>
        <taxon>Geminocystaceae</taxon>
        <taxon>Cyanobacterium</taxon>
    </lineage>
</organism>
<accession>K9Z3I8</accession>
<dbReference type="Proteomes" id="UP000010480">
    <property type="component" value="Chromosome"/>
</dbReference>
<name>K9Z3I8_CYAAP</name>
<gene>
    <name evidence="1" type="ordered locus">Cyan10605_1655</name>
</gene>
<evidence type="ECO:0000313" key="1">
    <source>
        <dbReference type="EMBL" id="AFZ53761.1"/>
    </source>
</evidence>
<dbReference type="OrthoDB" id="529355at2"/>
<keyword evidence="2" id="KW-1185">Reference proteome</keyword>
<dbReference type="eggNOG" id="ENOG5031MCC">
    <property type="taxonomic scope" value="Bacteria"/>
</dbReference>
<dbReference type="AlphaFoldDB" id="K9Z3I8"/>
<dbReference type="KEGG" id="can:Cyan10605_1655"/>
<dbReference type="RefSeq" id="WP_015219488.1">
    <property type="nucleotide sequence ID" value="NC_019776.1"/>
</dbReference>
<evidence type="ECO:0000313" key="2">
    <source>
        <dbReference type="Proteomes" id="UP000010480"/>
    </source>
</evidence>
<sequence>MNLDQQLRNLIQEAPNYGVPAVIMENGVIPIINAFAQQLGHQEYYLRQTLDNNLVLTILGSDQHPELEKKVIYAFPSVQSAAQFPDSKIDSPDIVAQQVPVSQILFQMFTMKGVDSVIFVDEPNQYQQSKEVYCDKLQSAIRQNLSNLINSATSPNRLA</sequence>
<reference evidence="2" key="1">
    <citation type="journal article" date="2013" name="Proc. Natl. Acad. Sci. U.S.A.">
        <title>Improving the coverage of the cyanobacterial phylum using diversity-driven genome sequencing.</title>
        <authorList>
            <person name="Shih P.M."/>
            <person name="Wu D."/>
            <person name="Latifi A."/>
            <person name="Axen S.D."/>
            <person name="Fewer D.P."/>
            <person name="Talla E."/>
            <person name="Calteau A."/>
            <person name="Cai F."/>
            <person name="Tandeau de Marsac N."/>
            <person name="Rippka R."/>
            <person name="Herdman M."/>
            <person name="Sivonen K."/>
            <person name="Coursin T."/>
            <person name="Laurent T."/>
            <person name="Goodwin L."/>
            <person name="Nolan M."/>
            <person name="Davenport K.W."/>
            <person name="Han C.S."/>
            <person name="Rubin E.M."/>
            <person name="Eisen J.A."/>
            <person name="Woyke T."/>
            <person name="Gugger M."/>
            <person name="Kerfeld C.A."/>
        </authorList>
    </citation>
    <scope>NUCLEOTIDE SEQUENCE [LARGE SCALE GENOMIC DNA]</scope>
    <source>
        <strain evidence="2">PCC 10605</strain>
    </source>
</reference>
<dbReference type="STRING" id="755178.Cyan10605_1655"/>
<dbReference type="EMBL" id="CP003947">
    <property type="protein sequence ID" value="AFZ53761.1"/>
    <property type="molecule type" value="Genomic_DNA"/>
</dbReference>